<evidence type="ECO:0000256" key="5">
    <source>
        <dbReference type="ARBA" id="ARBA00023136"/>
    </source>
</evidence>
<evidence type="ECO:0000313" key="10">
    <source>
        <dbReference type="Proteomes" id="UP001190700"/>
    </source>
</evidence>
<feature type="compositionally biased region" description="Basic and acidic residues" evidence="7">
    <location>
        <begin position="268"/>
        <end position="281"/>
    </location>
</feature>
<protein>
    <recommendedName>
        <fullName evidence="8">GRIP domain-containing protein</fullName>
    </recommendedName>
</protein>
<sequence>MPQLRLSQQSGDGAGDQHQMQRQLEVELTYARQELGEREHALAEARRMAAKQEQTAMEREKTGGARMAELVAAHDTLKAQLEGKEAQHAAQLADVQRDQKSAEAAKVAAEGQLEARDRRIAELESETGGVETRLSATVESLKVDAMRKEREHAAEREKVKAALTELKKKAEKAERAKKKSDIALAAAQEKWALEREHVQAAHNWEDTSSGTVAEERDKLAEELQAYKLRAHSLLKKKDEQLASMRATIGTDAMEAEVRAAEVAAQEASQDRDDAERHAEELQRTLAEAERVQERQLESIQHAHSEVVTTMQAQAAATRQKLVEVQAETRTLKDAVSGHQQGLEASLQQQHTHLQAEFDSFRDIATSMMEAKDTALAKMLEKNAEQREAATPVSEPSTPFTPEGPAAEGESGLSGLGLGGGLGVLALDSASFIESAALQAKRDTILAQAEARIEALEVENIELEKENALRSEQEKVLKDEIREMTRREQRQEVAKGTSDIAGGCEMEYLKNVVLKLMETGEHEALLPVLSMLLRFSPDEVERCREAWQRLTAEPMPGAAAVVDSVIEQGSGLGILRGLW</sequence>
<dbReference type="Pfam" id="PF01465">
    <property type="entry name" value="GRIP"/>
    <property type="match status" value="1"/>
</dbReference>
<dbReference type="PANTHER" id="PTHR23157:SF25">
    <property type="entry name" value="GRIP AND COILED-COIL DOMAIN-CONTAINING PROTEIN 1"/>
    <property type="match status" value="1"/>
</dbReference>
<dbReference type="EMBL" id="LGRX02007774">
    <property type="protein sequence ID" value="KAK3274355.1"/>
    <property type="molecule type" value="Genomic_DNA"/>
</dbReference>
<evidence type="ECO:0000256" key="1">
    <source>
        <dbReference type="ARBA" id="ARBA00004184"/>
    </source>
</evidence>
<evidence type="ECO:0000313" key="9">
    <source>
        <dbReference type="EMBL" id="KAK3274355.1"/>
    </source>
</evidence>
<dbReference type="InterPro" id="IPR051952">
    <property type="entry name" value="Golgi-autophagy_related"/>
</dbReference>
<keyword evidence="3" id="KW-0963">Cytoplasm</keyword>
<evidence type="ECO:0000256" key="2">
    <source>
        <dbReference type="ARBA" id="ARBA00004496"/>
    </source>
</evidence>
<keyword evidence="5" id="KW-0472">Membrane</keyword>
<dbReference type="InterPro" id="IPR000237">
    <property type="entry name" value="GRIP_dom"/>
</dbReference>
<feature type="region of interest" description="Disordered" evidence="7">
    <location>
        <begin position="383"/>
        <end position="412"/>
    </location>
</feature>
<feature type="domain" description="GRIP" evidence="8">
    <location>
        <begin position="498"/>
        <end position="545"/>
    </location>
</feature>
<dbReference type="Proteomes" id="UP001190700">
    <property type="component" value="Unassembled WGS sequence"/>
</dbReference>
<organism evidence="9 10">
    <name type="scientific">Cymbomonas tetramitiformis</name>
    <dbReference type="NCBI Taxonomy" id="36881"/>
    <lineage>
        <taxon>Eukaryota</taxon>
        <taxon>Viridiplantae</taxon>
        <taxon>Chlorophyta</taxon>
        <taxon>Pyramimonadophyceae</taxon>
        <taxon>Pyramimonadales</taxon>
        <taxon>Pyramimonadaceae</taxon>
        <taxon>Cymbomonas</taxon>
    </lineage>
</organism>
<name>A0AAE0L7A9_9CHLO</name>
<feature type="region of interest" description="Disordered" evidence="7">
    <location>
        <begin position="262"/>
        <end position="281"/>
    </location>
</feature>
<evidence type="ECO:0000256" key="4">
    <source>
        <dbReference type="ARBA" id="ARBA00023054"/>
    </source>
</evidence>
<keyword evidence="10" id="KW-1185">Reference proteome</keyword>
<feature type="region of interest" description="Disordered" evidence="7">
    <location>
        <begin position="1"/>
        <end position="23"/>
    </location>
</feature>
<feature type="coiled-coil region" evidence="6">
    <location>
        <begin position="445"/>
        <end position="472"/>
    </location>
</feature>
<evidence type="ECO:0000256" key="6">
    <source>
        <dbReference type="SAM" id="Coils"/>
    </source>
</evidence>
<dbReference type="AlphaFoldDB" id="A0AAE0L7A9"/>
<reference evidence="9 10" key="1">
    <citation type="journal article" date="2015" name="Genome Biol. Evol.">
        <title>Comparative Genomics of a Bacterivorous Green Alga Reveals Evolutionary Causalities and Consequences of Phago-Mixotrophic Mode of Nutrition.</title>
        <authorList>
            <person name="Burns J.A."/>
            <person name="Paasch A."/>
            <person name="Narechania A."/>
            <person name="Kim E."/>
        </authorList>
    </citation>
    <scope>NUCLEOTIDE SEQUENCE [LARGE SCALE GENOMIC DNA]</scope>
    <source>
        <strain evidence="9 10">PLY_AMNH</strain>
    </source>
</reference>
<keyword evidence="4 6" id="KW-0175">Coiled coil</keyword>
<evidence type="ECO:0000256" key="7">
    <source>
        <dbReference type="SAM" id="MobiDB-lite"/>
    </source>
</evidence>
<comment type="caution">
    <text evidence="9">The sequence shown here is derived from an EMBL/GenBank/DDBJ whole genome shotgun (WGS) entry which is preliminary data.</text>
</comment>
<feature type="coiled-coil region" evidence="6">
    <location>
        <begin position="67"/>
        <end position="190"/>
    </location>
</feature>
<accession>A0AAE0L7A9</accession>
<dbReference type="Gene3D" id="1.10.220.60">
    <property type="entry name" value="GRIP domain"/>
    <property type="match status" value="1"/>
</dbReference>
<dbReference type="GO" id="GO:0005794">
    <property type="term" value="C:Golgi apparatus"/>
    <property type="evidence" value="ECO:0007669"/>
    <property type="project" value="TreeGrafter"/>
</dbReference>
<dbReference type="PROSITE" id="PS50913">
    <property type="entry name" value="GRIP"/>
    <property type="match status" value="1"/>
</dbReference>
<feature type="compositionally biased region" description="Polar residues" evidence="7">
    <location>
        <begin position="1"/>
        <end position="11"/>
    </location>
</feature>
<dbReference type="PANTHER" id="PTHR23157">
    <property type="entry name" value="GRIP AND COILED-COIL DOMAIN-CONTAINING PROTEIN 1"/>
    <property type="match status" value="1"/>
</dbReference>
<evidence type="ECO:0000259" key="8">
    <source>
        <dbReference type="PROSITE" id="PS50913"/>
    </source>
</evidence>
<comment type="subcellular location">
    <subcellularLocation>
        <location evidence="2">Cytoplasm</location>
    </subcellularLocation>
    <subcellularLocation>
        <location evidence="1">Endomembrane system</location>
        <topology evidence="1">Peripheral membrane protein</topology>
    </subcellularLocation>
</comment>
<gene>
    <name evidence="9" type="ORF">CYMTET_17459</name>
</gene>
<proteinExistence type="predicted"/>
<evidence type="ECO:0000256" key="3">
    <source>
        <dbReference type="ARBA" id="ARBA00022490"/>
    </source>
</evidence>
<dbReference type="SMART" id="SM00755">
    <property type="entry name" value="Grip"/>
    <property type="match status" value="1"/>
</dbReference>